<name>A0A1G5VI43_9FIRM</name>
<dbReference type="STRING" id="209880.SAMN02910343_00656"/>
<evidence type="ECO:0000256" key="2">
    <source>
        <dbReference type="ARBA" id="ARBA00023219"/>
    </source>
</evidence>
<dbReference type="Proteomes" id="UP000199689">
    <property type="component" value="Unassembled WGS sequence"/>
</dbReference>
<organism evidence="3 4">
    <name type="scientific">Allisonella histaminiformans</name>
    <dbReference type="NCBI Taxonomy" id="209880"/>
    <lineage>
        <taxon>Bacteria</taxon>
        <taxon>Bacillati</taxon>
        <taxon>Bacillota</taxon>
        <taxon>Negativicutes</taxon>
        <taxon>Veillonellales</taxon>
        <taxon>Veillonellaceae</taxon>
        <taxon>Allisonella</taxon>
    </lineage>
</organism>
<dbReference type="InterPro" id="IPR038713">
    <property type="entry name" value="Terminase_Gp1_N_sf"/>
</dbReference>
<dbReference type="PANTHER" id="PTHR41328">
    <property type="entry name" value="TERMINASE SMALL SUBUNIT-RELATED"/>
    <property type="match status" value="1"/>
</dbReference>
<accession>A0A1G5VI43</accession>
<dbReference type="GeneID" id="87755690"/>
<evidence type="ECO:0000313" key="3">
    <source>
        <dbReference type="EMBL" id="SDA45543.1"/>
    </source>
</evidence>
<evidence type="ECO:0000256" key="1">
    <source>
        <dbReference type="ARBA" id="ARBA00022612"/>
    </source>
</evidence>
<dbReference type="RefSeq" id="WP_159427827.1">
    <property type="nucleotide sequence ID" value="NZ_FMXA01000007.1"/>
</dbReference>
<gene>
    <name evidence="3" type="ORF">SAMN02910343_00656</name>
</gene>
<dbReference type="OrthoDB" id="7358785at2"/>
<protein>
    <submittedName>
        <fullName evidence="3">Phage terminase small subunit</fullName>
    </submittedName>
</protein>
<dbReference type="InterPro" id="IPR052404">
    <property type="entry name" value="SPP1-like_terminase"/>
</dbReference>
<keyword evidence="4" id="KW-1185">Reference proteome</keyword>
<dbReference type="Gene3D" id="6.10.140.2160">
    <property type="match status" value="1"/>
</dbReference>
<proteinExistence type="predicted"/>
<dbReference type="Pfam" id="PF03592">
    <property type="entry name" value="Terminase_2"/>
    <property type="match status" value="1"/>
</dbReference>
<keyword evidence="1" id="KW-1188">Viral release from host cell</keyword>
<sequence length="154" mass="16998">MSRKGLTEKQERFIDFYIATGNASEAARRAGYGEGSIPCASKWINPQESQFKPYLKAAIDSRLKELESERVADAKEVMQFLTSAMRGETEEEVIVVESVGEGLSEARVMTKHLSGRDRLDAAKQLAKRYGLDSAAIENIDEGPVILEGGDTIRD</sequence>
<dbReference type="AlphaFoldDB" id="A0A1G5VI43"/>
<dbReference type="GO" id="GO:0051276">
    <property type="term" value="P:chromosome organization"/>
    <property type="evidence" value="ECO:0007669"/>
    <property type="project" value="InterPro"/>
</dbReference>
<evidence type="ECO:0000313" key="4">
    <source>
        <dbReference type="Proteomes" id="UP000199689"/>
    </source>
</evidence>
<dbReference type="PANTHER" id="PTHR41328:SF2">
    <property type="entry name" value="TERMINASE SMALL SUBUNIT"/>
    <property type="match status" value="1"/>
</dbReference>
<keyword evidence="2" id="KW-0231">Viral genome packaging</keyword>
<dbReference type="Gene3D" id="1.10.10.1400">
    <property type="entry name" value="Terminase, small subunit, N-terminal DNA-binding domain, HTH motif"/>
    <property type="match status" value="1"/>
</dbReference>
<dbReference type="EMBL" id="FMXA01000007">
    <property type="protein sequence ID" value="SDA45543.1"/>
    <property type="molecule type" value="Genomic_DNA"/>
</dbReference>
<dbReference type="InterPro" id="IPR005335">
    <property type="entry name" value="Terminase_ssu"/>
</dbReference>
<reference evidence="3 4" key="1">
    <citation type="submission" date="2016-10" db="EMBL/GenBank/DDBJ databases">
        <authorList>
            <person name="de Groot N.N."/>
        </authorList>
    </citation>
    <scope>NUCLEOTIDE SEQUENCE [LARGE SCALE GENOMIC DNA]</scope>
    <source>
        <strain evidence="3 4">DSM 15230</strain>
    </source>
</reference>